<dbReference type="NCBIfam" id="TIGR00277">
    <property type="entry name" value="HDIG"/>
    <property type="match status" value="1"/>
</dbReference>
<keyword evidence="6" id="KW-0808">Transferase</keyword>
<dbReference type="Proteomes" id="UP000749471">
    <property type="component" value="Unassembled WGS sequence"/>
</dbReference>
<reference evidence="10 11" key="1">
    <citation type="submission" date="2021-06" db="EMBL/GenBank/DDBJ databases">
        <authorList>
            <person name="Sun Q."/>
            <person name="Li D."/>
        </authorList>
    </citation>
    <scope>NUCLEOTIDE SEQUENCE [LARGE SCALE GENOMIC DNA]</scope>
    <source>
        <strain evidence="10 11">MSJ-40</strain>
    </source>
</reference>
<evidence type="ECO:0000256" key="1">
    <source>
        <dbReference type="ARBA" id="ARBA00001946"/>
    </source>
</evidence>
<comment type="caution">
    <text evidence="10">The sequence shown here is derived from an EMBL/GenBank/DDBJ whole genome shotgun (WGS) entry which is preliminary data.</text>
</comment>
<dbReference type="Pfam" id="PF01743">
    <property type="entry name" value="PolyA_pol"/>
    <property type="match status" value="1"/>
</dbReference>
<dbReference type="RefSeq" id="WP_216521873.1">
    <property type="nucleotide sequence ID" value="NZ_JAHLPM010000022.1"/>
</dbReference>
<organism evidence="10 11">
    <name type="scientific">Tissierella simiarum</name>
    <dbReference type="NCBI Taxonomy" id="2841534"/>
    <lineage>
        <taxon>Bacteria</taxon>
        <taxon>Bacillati</taxon>
        <taxon>Bacillota</taxon>
        <taxon>Tissierellia</taxon>
        <taxon>Tissierellales</taxon>
        <taxon>Tissierellaceae</taxon>
        <taxon>Tissierella</taxon>
    </lineage>
</organism>
<dbReference type="EMBL" id="JAHLPM010000022">
    <property type="protein sequence ID" value="MBU5439967.1"/>
    <property type="molecule type" value="Genomic_DNA"/>
</dbReference>
<evidence type="ECO:0000259" key="8">
    <source>
        <dbReference type="Pfam" id="PF01966"/>
    </source>
</evidence>
<dbReference type="PANTHER" id="PTHR46173:SF1">
    <property type="entry name" value="CCA TRNA NUCLEOTIDYLTRANSFERASE 1, MITOCHONDRIAL"/>
    <property type="match status" value="1"/>
</dbReference>
<evidence type="ECO:0000313" key="10">
    <source>
        <dbReference type="EMBL" id="MBU5439967.1"/>
    </source>
</evidence>
<keyword evidence="6" id="KW-0694">RNA-binding</keyword>
<evidence type="ECO:0000256" key="5">
    <source>
        <dbReference type="ARBA" id="ARBA00022842"/>
    </source>
</evidence>
<dbReference type="InterPro" id="IPR003607">
    <property type="entry name" value="HD/PDEase_dom"/>
</dbReference>
<dbReference type="InterPro" id="IPR006674">
    <property type="entry name" value="HD_domain"/>
</dbReference>
<keyword evidence="11" id="KW-1185">Reference proteome</keyword>
<evidence type="ECO:0000256" key="6">
    <source>
        <dbReference type="RuleBase" id="RU003953"/>
    </source>
</evidence>
<keyword evidence="3" id="KW-0548">Nucleotidyltransferase</keyword>
<dbReference type="PANTHER" id="PTHR46173">
    <property type="entry name" value="CCA TRNA NUCLEOTIDYLTRANSFERASE 1, MITOCHONDRIAL"/>
    <property type="match status" value="1"/>
</dbReference>
<sequence length="446" mass="51222">MAYNIPSYVETIINSLEKTGYNAFLVGGSIRDIIIGKKPSDYDISTDAKPDEIKEVFKEFKTIEVGKKFGTIIVVQEEGAVEVTTFRREGEYKDGRRPEFVSFSKDIKEDLNRRDFTINAMAYNEKTGVIDPFGGKGNLENKIIKTVGNPENRFREDYLRIIRAVRFAAQLNFDIDEETYLACNKYKDFLLNISIERVRDELFKILLCEKPSNGIELLKDLGILKIFLPEIIPAIDFNQHNPHHDKDVYNHILCVLDNTPPVLQVRIGALFHDIGKPHTLTIDNEGVGHFYGHDKVGAEIVSEVLRRWKCSNELIEKVSTLVREHMTQHANYKEKGLKKLIARVGEDEIFNLLALQKADRSCSNEKADISSLLERENKIKDILYNKEAYNINQLDLDGRDILELGYKEGKIIGEILDYLLEQVMEKPDLNKKDLLIKNTLKKFPLK</sequence>
<dbReference type="InterPro" id="IPR002646">
    <property type="entry name" value="PolA_pol_head_dom"/>
</dbReference>
<proteinExistence type="inferred from homology"/>
<protein>
    <submittedName>
        <fullName evidence="10">HD domain-containing protein</fullName>
    </submittedName>
</protein>
<comment type="similarity">
    <text evidence="6">Belongs to the tRNA nucleotidyltransferase/poly(A) polymerase family.</text>
</comment>
<accession>A0ABS6EAK4</accession>
<dbReference type="InterPro" id="IPR032828">
    <property type="entry name" value="PolyA_RNA-bd"/>
</dbReference>
<dbReference type="Pfam" id="PF01966">
    <property type="entry name" value="HD"/>
    <property type="match status" value="1"/>
</dbReference>
<evidence type="ECO:0000259" key="9">
    <source>
        <dbReference type="Pfam" id="PF12627"/>
    </source>
</evidence>
<name>A0ABS6EAK4_9FIRM</name>
<evidence type="ECO:0000256" key="2">
    <source>
        <dbReference type="ARBA" id="ARBA00022694"/>
    </source>
</evidence>
<dbReference type="Pfam" id="PF12627">
    <property type="entry name" value="PolyA_pol_RNAbd"/>
    <property type="match status" value="1"/>
</dbReference>
<gene>
    <name evidence="10" type="ORF">KQI42_18310</name>
</gene>
<keyword evidence="5" id="KW-0460">Magnesium</keyword>
<evidence type="ECO:0000256" key="4">
    <source>
        <dbReference type="ARBA" id="ARBA00022723"/>
    </source>
</evidence>
<evidence type="ECO:0000259" key="7">
    <source>
        <dbReference type="Pfam" id="PF01743"/>
    </source>
</evidence>
<dbReference type="InterPro" id="IPR050264">
    <property type="entry name" value="Bact_CCA-adding_enz_type3_sf"/>
</dbReference>
<feature type="domain" description="Poly A polymerase head" evidence="7">
    <location>
        <begin position="23"/>
        <end position="144"/>
    </location>
</feature>
<keyword evidence="4" id="KW-0479">Metal-binding</keyword>
<evidence type="ECO:0000256" key="3">
    <source>
        <dbReference type="ARBA" id="ARBA00022695"/>
    </source>
</evidence>
<dbReference type="CDD" id="cd00077">
    <property type="entry name" value="HDc"/>
    <property type="match status" value="1"/>
</dbReference>
<feature type="domain" description="HD" evidence="8">
    <location>
        <begin position="263"/>
        <end position="343"/>
    </location>
</feature>
<keyword evidence="2" id="KW-0819">tRNA processing</keyword>
<feature type="domain" description="tRNA nucleotidyltransferase/poly(A) polymerase RNA and SrmB- binding" evidence="9">
    <location>
        <begin position="172"/>
        <end position="232"/>
    </location>
</feature>
<dbReference type="InterPro" id="IPR006675">
    <property type="entry name" value="HDIG_dom"/>
</dbReference>
<comment type="cofactor">
    <cofactor evidence="1">
        <name>Mg(2+)</name>
        <dbReference type="ChEBI" id="CHEBI:18420"/>
    </cofactor>
</comment>
<evidence type="ECO:0000313" key="11">
    <source>
        <dbReference type="Proteomes" id="UP000749471"/>
    </source>
</evidence>
<dbReference type="CDD" id="cd05398">
    <property type="entry name" value="NT_ClassII-CCAase"/>
    <property type="match status" value="1"/>
</dbReference>